<keyword evidence="7 16" id="KW-0963">Cytoplasm</keyword>
<accession>A0A084TLN4</accession>
<evidence type="ECO:0000256" key="16">
    <source>
        <dbReference type="HAMAP-Rule" id="MF_01274"/>
    </source>
</evidence>
<dbReference type="UniPathway" id="UPA00241">
    <property type="reaction ID" value="UER00352"/>
</dbReference>
<comment type="subcellular location">
    <subcellularLocation>
        <location evidence="3 16">Cytoplasm</location>
    </subcellularLocation>
</comment>
<keyword evidence="13 16" id="KW-0173">Coenzyme A biosynthesis</keyword>
<gene>
    <name evidence="16" type="primary">coaX</name>
    <name evidence="17" type="ORF">IA57_07270</name>
</gene>
<reference evidence="17 18" key="1">
    <citation type="journal article" date="2014" name="Genome Announc.">
        <title>Draft Genome Sequence of the Algicidal Bacterium Mangrovimonas yunxiaonensis Strain LY01.</title>
        <authorList>
            <person name="Li Y."/>
            <person name="Zhu H."/>
            <person name="Li C."/>
            <person name="Zhang H."/>
            <person name="Chen Z."/>
            <person name="Zheng W."/>
            <person name="Xu H."/>
            <person name="Zheng T."/>
        </authorList>
    </citation>
    <scope>NUCLEOTIDE SEQUENCE [LARGE SCALE GENOMIC DNA]</scope>
    <source>
        <strain evidence="17 18">LY01</strain>
    </source>
</reference>
<dbReference type="Proteomes" id="UP000028521">
    <property type="component" value="Unassembled WGS sequence"/>
</dbReference>
<comment type="cofactor">
    <cofactor evidence="2">
        <name>K(+)</name>
        <dbReference type="ChEBI" id="CHEBI:29103"/>
    </cofactor>
</comment>
<evidence type="ECO:0000256" key="6">
    <source>
        <dbReference type="ARBA" id="ARBA00012102"/>
    </source>
</evidence>
<dbReference type="Pfam" id="PF03309">
    <property type="entry name" value="Pan_kinase"/>
    <property type="match status" value="1"/>
</dbReference>
<evidence type="ECO:0000256" key="4">
    <source>
        <dbReference type="ARBA" id="ARBA00005225"/>
    </source>
</evidence>
<keyword evidence="16" id="KW-0479">Metal-binding</keyword>
<dbReference type="NCBIfam" id="TIGR00671">
    <property type="entry name" value="baf"/>
    <property type="match status" value="1"/>
</dbReference>
<dbReference type="AlphaFoldDB" id="A0A084TLN4"/>
<comment type="similarity">
    <text evidence="14 16">Belongs to the type III pantothenate kinase family.</text>
</comment>
<dbReference type="CDD" id="cd24015">
    <property type="entry name" value="ASKHA_NBD_PanK-III"/>
    <property type="match status" value="1"/>
</dbReference>
<sequence length="242" mass="26686">MNLIIDVGNTAIKWAVFKAQDLVFKTSELQGDFKENAAAIFKEFPEIVQVVVSSVGHLPESDISWLKQRAELLVLNHETKLPFQNKYKTPKTLGVDRLALVSAATAQFPQKNVLVIDAGTCITYDFLSSEGVYFGGAISPGVNMRYQALNAFTAKLPLLEKALPESYVGNTTNQAIHAGVVCGVLNEIDGFIEKYRRQYPDLTVILTGGDANFLSKQLKSSIFANSNFLLEGLNHILRFNLT</sequence>
<dbReference type="PANTHER" id="PTHR34265">
    <property type="entry name" value="TYPE III PANTOTHENATE KINASE"/>
    <property type="match status" value="1"/>
</dbReference>
<keyword evidence="10 16" id="KW-0418">Kinase</keyword>
<dbReference type="GO" id="GO:0004594">
    <property type="term" value="F:pantothenate kinase activity"/>
    <property type="evidence" value="ECO:0007669"/>
    <property type="project" value="UniProtKB-UniRule"/>
</dbReference>
<comment type="subunit">
    <text evidence="5 16">Homodimer.</text>
</comment>
<name>A0A084TLN4_9FLAO</name>
<evidence type="ECO:0000256" key="8">
    <source>
        <dbReference type="ARBA" id="ARBA00022679"/>
    </source>
</evidence>
<dbReference type="PANTHER" id="PTHR34265:SF1">
    <property type="entry name" value="TYPE III PANTOTHENATE KINASE"/>
    <property type="match status" value="1"/>
</dbReference>
<protein>
    <recommendedName>
        <fullName evidence="15 16">Type III pantothenate kinase</fullName>
        <ecNumber evidence="6 16">2.7.1.33</ecNumber>
    </recommendedName>
    <alternativeName>
        <fullName evidence="16">PanK-III</fullName>
    </alternativeName>
    <alternativeName>
        <fullName evidence="16">Pantothenic acid kinase</fullName>
    </alternativeName>
</protein>
<dbReference type="RefSeq" id="WP_036121110.1">
    <property type="nucleotide sequence ID" value="NZ_BMET01000001.1"/>
</dbReference>
<evidence type="ECO:0000313" key="18">
    <source>
        <dbReference type="Proteomes" id="UP000028521"/>
    </source>
</evidence>
<evidence type="ECO:0000256" key="10">
    <source>
        <dbReference type="ARBA" id="ARBA00022777"/>
    </source>
</evidence>
<dbReference type="EMBL" id="JPFK01000005">
    <property type="protein sequence ID" value="KFB01620.1"/>
    <property type="molecule type" value="Genomic_DNA"/>
</dbReference>
<feature type="active site" description="Proton acceptor" evidence="16">
    <location>
        <position position="96"/>
    </location>
</feature>
<evidence type="ECO:0000256" key="12">
    <source>
        <dbReference type="ARBA" id="ARBA00022958"/>
    </source>
</evidence>
<evidence type="ECO:0000313" key="17">
    <source>
        <dbReference type="EMBL" id="KFB01620.1"/>
    </source>
</evidence>
<evidence type="ECO:0000256" key="3">
    <source>
        <dbReference type="ARBA" id="ARBA00004496"/>
    </source>
</evidence>
<dbReference type="HAMAP" id="MF_01274">
    <property type="entry name" value="Pantothen_kinase_3"/>
    <property type="match status" value="1"/>
</dbReference>
<dbReference type="STRING" id="1197477.IA57_07270"/>
<keyword evidence="11 16" id="KW-0067">ATP-binding</keyword>
<dbReference type="InterPro" id="IPR043129">
    <property type="entry name" value="ATPase_NBD"/>
</dbReference>
<evidence type="ECO:0000256" key="2">
    <source>
        <dbReference type="ARBA" id="ARBA00001958"/>
    </source>
</evidence>
<feature type="binding site" evidence="16">
    <location>
        <begin position="94"/>
        <end position="97"/>
    </location>
    <ligand>
        <name>substrate</name>
    </ligand>
</feature>
<comment type="caution">
    <text evidence="17">The sequence shown here is derived from an EMBL/GenBank/DDBJ whole genome shotgun (WGS) entry which is preliminary data.</text>
</comment>
<keyword evidence="8 16" id="KW-0808">Transferase</keyword>
<comment type="function">
    <text evidence="16">Catalyzes the phosphorylation of pantothenate (Pan), the first step in CoA biosynthesis.</text>
</comment>
<dbReference type="EC" id="2.7.1.33" evidence="6 16"/>
<keyword evidence="9 16" id="KW-0547">Nucleotide-binding</keyword>
<organism evidence="17 18">
    <name type="scientific">Mangrovimonas yunxiaonensis</name>
    <dbReference type="NCBI Taxonomy" id="1197477"/>
    <lineage>
        <taxon>Bacteria</taxon>
        <taxon>Pseudomonadati</taxon>
        <taxon>Bacteroidota</taxon>
        <taxon>Flavobacteriia</taxon>
        <taxon>Flavobacteriales</taxon>
        <taxon>Flavobacteriaceae</taxon>
        <taxon>Mangrovimonas</taxon>
    </lineage>
</organism>
<reference evidence="18" key="2">
    <citation type="submission" date="2014-07" db="EMBL/GenBank/DDBJ databases">
        <title>Genome sequence of Mangrovimonas yunxiaonensis.</title>
        <authorList>
            <person name="Li Y."/>
            <person name="Zheng T."/>
        </authorList>
    </citation>
    <scope>NUCLEOTIDE SEQUENCE [LARGE SCALE GENOMIC DNA]</scope>
    <source>
        <strain evidence="18">LY01</strain>
    </source>
</reference>
<dbReference type="InterPro" id="IPR004619">
    <property type="entry name" value="Type_III_PanK"/>
</dbReference>
<evidence type="ECO:0000256" key="1">
    <source>
        <dbReference type="ARBA" id="ARBA00001206"/>
    </source>
</evidence>
<dbReference type="SUPFAM" id="SSF53067">
    <property type="entry name" value="Actin-like ATPase domain"/>
    <property type="match status" value="2"/>
</dbReference>
<keyword evidence="12 16" id="KW-0630">Potassium</keyword>
<proteinExistence type="inferred from homology"/>
<evidence type="ECO:0000256" key="11">
    <source>
        <dbReference type="ARBA" id="ARBA00022840"/>
    </source>
</evidence>
<evidence type="ECO:0000256" key="9">
    <source>
        <dbReference type="ARBA" id="ARBA00022741"/>
    </source>
</evidence>
<evidence type="ECO:0000256" key="13">
    <source>
        <dbReference type="ARBA" id="ARBA00022993"/>
    </source>
</evidence>
<feature type="binding site" evidence="16">
    <location>
        <position position="120"/>
    </location>
    <ligand>
        <name>ATP</name>
        <dbReference type="ChEBI" id="CHEBI:30616"/>
    </ligand>
</feature>
<comment type="catalytic activity">
    <reaction evidence="1 16">
        <text>(R)-pantothenate + ATP = (R)-4'-phosphopantothenate + ADP + H(+)</text>
        <dbReference type="Rhea" id="RHEA:16373"/>
        <dbReference type="ChEBI" id="CHEBI:10986"/>
        <dbReference type="ChEBI" id="CHEBI:15378"/>
        <dbReference type="ChEBI" id="CHEBI:29032"/>
        <dbReference type="ChEBI" id="CHEBI:30616"/>
        <dbReference type="ChEBI" id="CHEBI:456216"/>
        <dbReference type="EC" id="2.7.1.33"/>
    </reaction>
</comment>
<evidence type="ECO:0000256" key="15">
    <source>
        <dbReference type="ARBA" id="ARBA00040883"/>
    </source>
</evidence>
<dbReference type="GO" id="GO:0015937">
    <property type="term" value="P:coenzyme A biosynthetic process"/>
    <property type="evidence" value="ECO:0007669"/>
    <property type="project" value="UniProtKB-UniRule"/>
</dbReference>
<dbReference type="NCBIfam" id="NF009853">
    <property type="entry name" value="PRK13320.1-5"/>
    <property type="match status" value="1"/>
</dbReference>
<keyword evidence="18" id="KW-1185">Reference proteome</keyword>
<dbReference type="OrthoDB" id="9804707at2"/>
<dbReference type="eggNOG" id="COG1521">
    <property type="taxonomic scope" value="Bacteria"/>
</dbReference>
<dbReference type="GO" id="GO:0005524">
    <property type="term" value="F:ATP binding"/>
    <property type="evidence" value="ECO:0007669"/>
    <property type="project" value="UniProtKB-UniRule"/>
</dbReference>
<comment type="pathway">
    <text evidence="4 16">Cofactor biosynthesis; coenzyme A biosynthesis; CoA from (R)-pantothenate: step 1/5.</text>
</comment>
<feature type="binding site" evidence="16">
    <location>
        <begin position="6"/>
        <end position="13"/>
    </location>
    <ligand>
        <name>ATP</name>
        <dbReference type="ChEBI" id="CHEBI:30616"/>
    </ligand>
</feature>
<comment type="cofactor">
    <cofactor evidence="16">
        <name>NH4(+)</name>
        <dbReference type="ChEBI" id="CHEBI:28938"/>
    </cofactor>
    <cofactor evidence="16">
        <name>K(+)</name>
        <dbReference type="ChEBI" id="CHEBI:29103"/>
    </cofactor>
    <text evidence="16">A monovalent cation. Ammonium or potassium.</text>
</comment>
<dbReference type="Gene3D" id="3.30.420.40">
    <property type="match status" value="2"/>
</dbReference>
<dbReference type="GO" id="GO:0046872">
    <property type="term" value="F:metal ion binding"/>
    <property type="evidence" value="ECO:0007669"/>
    <property type="project" value="UniProtKB-KW"/>
</dbReference>
<evidence type="ECO:0000256" key="14">
    <source>
        <dbReference type="ARBA" id="ARBA00038036"/>
    </source>
</evidence>
<feature type="binding site" evidence="16">
    <location>
        <position position="172"/>
    </location>
    <ligand>
        <name>substrate</name>
    </ligand>
</feature>
<evidence type="ECO:0000256" key="5">
    <source>
        <dbReference type="ARBA" id="ARBA00011738"/>
    </source>
</evidence>
<feature type="binding site" evidence="16">
    <location>
        <position position="117"/>
    </location>
    <ligand>
        <name>K(+)</name>
        <dbReference type="ChEBI" id="CHEBI:29103"/>
    </ligand>
</feature>
<evidence type="ECO:0000256" key="7">
    <source>
        <dbReference type="ARBA" id="ARBA00022490"/>
    </source>
</evidence>
<dbReference type="GO" id="GO:0005737">
    <property type="term" value="C:cytoplasm"/>
    <property type="evidence" value="ECO:0007669"/>
    <property type="project" value="UniProtKB-SubCell"/>
</dbReference>
<feature type="binding site" evidence="16">
    <location>
        <position position="87"/>
    </location>
    <ligand>
        <name>substrate</name>
    </ligand>
</feature>